<comment type="caution">
    <text evidence="2">The sequence shown here is derived from an EMBL/GenBank/DDBJ whole genome shotgun (WGS) entry which is preliminary data.</text>
</comment>
<sequence>MNDCIRSTLAGSGGLPVVLLPGTLCDGRMWRHQRAALGAQAPVLVGSMTGADSIQGLASGLLAALPPRFALAGFSMGGIVALEMLRQAPERIAGLALLDTNYGEDLPERAAAREGQVADALAGGLTGLVRGQLLPNYFAAANRDNPALAQEVVDMAEAVGELAFVHQARALGTRTESLGLLGEFAAPALVLCGKEDLICPVAMHEAMAAALPQAELVVVPDAGHMAPIEQPQAVSDALGRWLEHVLQKEVTP</sequence>
<evidence type="ECO:0000259" key="1">
    <source>
        <dbReference type="Pfam" id="PF00561"/>
    </source>
</evidence>
<dbReference type="EMBL" id="JAEKJR010000002">
    <property type="protein sequence ID" value="MBN8431314.1"/>
    <property type="molecule type" value="Genomic_DNA"/>
</dbReference>
<accession>A0ABS3E7N4</accession>
<dbReference type="PRINTS" id="PR00111">
    <property type="entry name" value="ABHYDROLASE"/>
</dbReference>
<dbReference type="Pfam" id="PF00561">
    <property type="entry name" value="Abhydrolase_1"/>
    <property type="match status" value="1"/>
</dbReference>
<keyword evidence="2" id="KW-0378">Hydrolase</keyword>
<feature type="domain" description="AB hydrolase-1" evidence="1">
    <location>
        <begin position="67"/>
        <end position="230"/>
    </location>
</feature>
<dbReference type="RefSeq" id="WP_207001928.1">
    <property type="nucleotide sequence ID" value="NZ_JAEKJR010000002.1"/>
</dbReference>
<dbReference type="PANTHER" id="PTHR43798">
    <property type="entry name" value="MONOACYLGLYCEROL LIPASE"/>
    <property type="match status" value="1"/>
</dbReference>
<evidence type="ECO:0000313" key="3">
    <source>
        <dbReference type="Proteomes" id="UP000664293"/>
    </source>
</evidence>
<gene>
    <name evidence="2" type="ORF">JF535_10680</name>
</gene>
<keyword evidence="3" id="KW-1185">Reference proteome</keyword>
<reference evidence="2 3" key="1">
    <citation type="submission" date="2020-12" db="EMBL/GenBank/DDBJ databases">
        <title>Oil enriched cultivation method for isolating marine PHA-producing bacteria.</title>
        <authorList>
            <person name="Zheng W."/>
            <person name="Yu S."/>
            <person name="Huang Y."/>
        </authorList>
    </citation>
    <scope>NUCLEOTIDE SEQUENCE [LARGE SCALE GENOMIC DNA]</scope>
    <source>
        <strain evidence="2 3">SN0-2</strain>
    </source>
</reference>
<dbReference type="SUPFAM" id="SSF53474">
    <property type="entry name" value="alpha/beta-Hydrolases"/>
    <property type="match status" value="1"/>
</dbReference>
<proteinExistence type="predicted"/>
<dbReference type="InterPro" id="IPR050266">
    <property type="entry name" value="AB_hydrolase_sf"/>
</dbReference>
<dbReference type="InterPro" id="IPR029058">
    <property type="entry name" value="AB_hydrolase_fold"/>
</dbReference>
<dbReference type="InterPro" id="IPR000073">
    <property type="entry name" value="AB_hydrolase_1"/>
</dbReference>
<dbReference type="GO" id="GO:0016787">
    <property type="term" value="F:hydrolase activity"/>
    <property type="evidence" value="ECO:0007669"/>
    <property type="project" value="UniProtKB-KW"/>
</dbReference>
<dbReference type="PANTHER" id="PTHR43798:SF29">
    <property type="entry name" value="AB HYDROLASE-1 DOMAIN-CONTAINING PROTEIN"/>
    <property type="match status" value="1"/>
</dbReference>
<organism evidence="2 3">
    <name type="scientific">Microbulbifer salipaludis</name>
    <dbReference type="NCBI Taxonomy" id="187980"/>
    <lineage>
        <taxon>Bacteria</taxon>
        <taxon>Pseudomonadati</taxon>
        <taxon>Pseudomonadota</taxon>
        <taxon>Gammaproteobacteria</taxon>
        <taxon>Cellvibrionales</taxon>
        <taxon>Microbulbiferaceae</taxon>
        <taxon>Microbulbifer</taxon>
    </lineage>
</organism>
<dbReference type="Proteomes" id="UP000664293">
    <property type="component" value="Unassembled WGS sequence"/>
</dbReference>
<dbReference type="Gene3D" id="3.40.50.1820">
    <property type="entry name" value="alpha/beta hydrolase"/>
    <property type="match status" value="1"/>
</dbReference>
<name>A0ABS3E7N4_9GAMM</name>
<protein>
    <submittedName>
        <fullName evidence="2">Alpha/beta hydrolase</fullName>
    </submittedName>
</protein>
<evidence type="ECO:0000313" key="2">
    <source>
        <dbReference type="EMBL" id="MBN8431314.1"/>
    </source>
</evidence>